<proteinExistence type="predicted"/>
<dbReference type="EMBL" id="CADEPM010000002">
    <property type="protein sequence ID" value="CAB3399565.1"/>
    <property type="molecule type" value="Genomic_DNA"/>
</dbReference>
<reference evidence="1 2" key="1">
    <citation type="submission" date="2020-04" db="EMBL/GenBank/DDBJ databases">
        <authorList>
            <person name="Laetsch R D."/>
            <person name="Stevens L."/>
            <person name="Kumar S."/>
            <person name="Blaxter L. M."/>
        </authorList>
    </citation>
    <scope>NUCLEOTIDE SEQUENCE [LARGE SCALE GENOMIC DNA]</scope>
</reference>
<protein>
    <submittedName>
        <fullName evidence="1">Uncharacterized protein</fullName>
    </submittedName>
</protein>
<keyword evidence="2" id="KW-1185">Reference proteome</keyword>
<comment type="caution">
    <text evidence="1">The sequence shown here is derived from an EMBL/GenBank/DDBJ whole genome shotgun (WGS) entry which is preliminary data.</text>
</comment>
<dbReference type="AlphaFoldDB" id="A0A8S1EP19"/>
<accession>A0A8S1EP19</accession>
<evidence type="ECO:0000313" key="2">
    <source>
        <dbReference type="Proteomes" id="UP000494206"/>
    </source>
</evidence>
<evidence type="ECO:0000313" key="1">
    <source>
        <dbReference type="EMBL" id="CAB3399565.1"/>
    </source>
</evidence>
<name>A0A8S1EP19_9PELO</name>
<gene>
    <name evidence="1" type="ORF">CBOVIS_LOCUS2664</name>
</gene>
<sequence>MDWQRRLMEYHHTLTDDQQIFVDIIEMDTTQRLAHFRETFTPEENAFCSILTTMQEYAKIRLHVPDSQREEINQQCLSVITPFFDRLDFLFIGFDFYMWRFESLENKLEEIMIENEREQERAELIITIMKDLRELLQPDVGYETDG</sequence>
<dbReference type="Proteomes" id="UP000494206">
    <property type="component" value="Unassembled WGS sequence"/>
</dbReference>
<organism evidence="1 2">
    <name type="scientific">Caenorhabditis bovis</name>
    <dbReference type="NCBI Taxonomy" id="2654633"/>
    <lineage>
        <taxon>Eukaryota</taxon>
        <taxon>Metazoa</taxon>
        <taxon>Ecdysozoa</taxon>
        <taxon>Nematoda</taxon>
        <taxon>Chromadorea</taxon>
        <taxon>Rhabditida</taxon>
        <taxon>Rhabditina</taxon>
        <taxon>Rhabditomorpha</taxon>
        <taxon>Rhabditoidea</taxon>
        <taxon>Rhabditidae</taxon>
        <taxon>Peloderinae</taxon>
        <taxon>Caenorhabditis</taxon>
    </lineage>
</organism>